<accession>A0AA39FS00</accession>
<organism evidence="2 3">
    <name type="scientific">Microctonus hyperodae</name>
    <name type="common">Parasitoid wasp</name>
    <dbReference type="NCBI Taxonomy" id="165561"/>
    <lineage>
        <taxon>Eukaryota</taxon>
        <taxon>Metazoa</taxon>
        <taxon>Ecdysozoa</taxon>
        <taxon>Arthropoda</taxon>
        <taxon>Hexapoda</taxon>
        <taxon>Insecta</taxon>
        <taxon>Pterygota</taxon>
        <taxon>Neoptera</taxon>
        <taxon>Endopterygota</taxon>
        <taxon>Hymenoptera</taxon>
        <taxon>Apocrita</taxon>
        <taxon>Ichneumonoidea</taxon>
        <taxon>Braconidae</taxon>
        <taxon>Euphorinae</taxon>
        <taxon>Microctonus</taxon>
    </lineage>
</organism>
<name>A0AA39FS00_MICHY</name>
<comment type="caution">
    <text evidence="2">The sequence shown here is derived from an EMBL/GenBank/DDBJ whole genome shotgun (WGS) entry which is preliminary data.</text>
</comment>
<evidence type="ECO:0000313" key="3">
    <source>
        <dbReference type="Proteomes" id="UP001168972"/>
    </source>
</evidence>
<sequence length="145" mass="16780">MRRGFIDVARAGEREANEMSGKLPTTSSSSSSLSLSLLLSLSHTRCRDIAKIKCPLLSSDKYCSCCYYTIRILKVLIQADYYSICYHPECFQDGVQLMEEKERGDTKENSDDDNDDDDDDEEEEEDDEDETDVVFDHWRHQSIMW</sequence>
<dbReference type="EMBL" id="JAQQBR010000006">
    <property type="protein sequence ID" value="KAK0174752.1"/>
    <property type="molecule type" value="Genomic_DNA"/>
</dbReference>
<reference evidence="2" key="1">
    <citation type="journal article" date="2023" name="bioRxiv">
        <title>Scaffold-level genome assemblies of two parasitoid biocontrol wasps reveal the parthenogenesis mechanism and an associated novel virus.</title>
        <authorList>
            <person name="Inwood S."/>
            <person name="Skelly J."/>
            <person name="Guhlin J."/>
            <person name="Harrop T."/>
            <person name="Goldson S."/>
            <person name="Dearden P."/>
        </authorList>
    </citation>
    <scope>NUCLEOTIDE SEQUENCE</scope>
    <source>
        <strain evidence="2">Lincoln</strain>
        <tissue evidence="2">Whole body</tissue>
    </source>
</reference>
<dbReference type="AlphaFoldDB" id="A0AA39FS00"/>
<evidence type="ECO:0000313" key="2">
    <source>
        <dbReference type="EMBL" id="KAK0174752.1"/>
    </source>
</evidence>
<evidence type="ECO:0000256" key="1">
    <source>
        <dbReference type="SAM" id="MobiDB-lite"/>
    </source>
</evidence>
<protein>
    <submittedName>
        <fullName evidence="2">Uncharacterized protein</fullName>
    </submittedName>
</protein>
<reference evidence="2" key="2">
    <citation type="submission" date="2023-03" db="EMBL/GenBank/DDBJ databases">
        <authorList>
            <person name="Inwood S.N."/>
            <person name="Skelly J.G."/>
            <person name="Guhlin J."/>
            <person name="Harrop T.W.R."/>
            <person name="Goldson S.G."/>
            <person name="Dearden P.K."/>
        </authorList>
    </citation>
    <scope>NUCLEOTIDE SEQUENCE</scope>
    <source>
        <strain evidence="2">Lincoln</strain>
        <tissue evidence="2">Whole body</tissue>
    </source>
</reference>
<dbReference type="Proteomes" id="UP001168972">
    <property type="component" value="Unassembled WGS sequence"/>
</dbReference>
<feature type="compositionally biased region" description="Acidic residues" evidence="1">
    <location>
        <begin position="110"/>
        <end position="133"/>
    </location>
</feature>
<keyword evidence="3" id="KW-1185">Reference proteome</keyword>
<proteinExistence type="predicted"/>
<feature type="region of interest" description="Disordered" evidence="1">
    <location>
        <begin position="101"/>
        <end position="133"/>
    </location>
</feature>
<gene>
    <name evidence="2" type="ORF">PV327_010486</name>
</gene>